<evidence type="ECO:0000313" key="1">
    <source>
        <dbReference type="EMBL" id="GAF84315.1"/>
    </source>
</evidence>
<organism evidence="1">
    <name type="scientific">marine sediment metagenome</name>
    <dbReference type="NCBI Taxonomy" id="412755"/>
    <lineage>
        <taxon>unclassified sequences</taxon>
        <taxon>metagenomes</taxon>
        <taxon>ecological metagenomes</taxon>
    </lineage>
</organism>
<name>X0U724_9ZZZZ</name>
<gene>
    <name evidence="1" type="ORF">S01H1_04426</name>
</gene>
<protein>
    <submittedName>
        <fullName evidence="1">Uncharacterized protein</fullName>
    </submittedName>
</protein>
<dbReference type="EMBL" id="BARS01002336">
    <property type="protein sequence ID" value="GAF84315.1"/>
    <property type="molecule type" value="Genomic_DNA"/>
</dbReference>
<proteinExistence type="predicted"/>
<sequence>MDPKHQTMLKAIARHVDELMSLPNVVRVAVAHKFIKGKEMPYPCISVGVEMKCSTALLPQGGAVPKEWRGHITDVVRDGVITAPPALNRLRGDSYRDLLKHNPQTRMRPIHPGCSIAHEESTAGTLGAIVRCRATDALLFLTNCHVAALSGAAQERDPILQPGPYDGGKEPADRVAQLWRFLAIRFLDAPAPPMACPWFNRAVAATRTLTSNTSTRNKAAKLLNLAAKVLHRKSRASVEVTNTIDAAVCYPSVALDVNYLGIGTPYGGATIESKIGLEVVTSGRTAPFVSQGRVIGVGATVDIGYGEGRTARFVDQVLFSPISQPGDSGSLIMSTPGLYPVALLFAGSDQLTIGNPIQAVLDGMDVRLV</sequence>
<accession>X0U724</accession>
<dbReference type="AlphaFoldDB" id="X0U724"/>
<comment type="caution">
    <text evidence="1">The sequence shown here is derived from an EMBL/GenBank/DDBJ whole genome shotgun (WGS) entry which is preliminary data.</text>
</comment>
<reference evidence="1" key="1">
    <citation type="journal article" date="2014" name="Front. Microbiol.">
        <title>High frequency of phylogenetically diverse reductive dehalogenase-homologous genes in deep subseafloor sedimentary metagenomes.</title>
        <authorList>
            <person name="Kawai M."/>
            <person name="Futagami T."/>
            <person name="Toyoda A."/>
            <person name="Takaki Y."/>
            <person name="Nishi S."/>
            <person name="Hori S."/>
            <person name="Arai W."/>
            <person name="Tsubouchi T."/>
            <person name="Morono Y."/>
            <person name="Uchiyama I."/>
            <person name="Ito T."/>
            <person name="Fujiyama A."/>
            <person name="Inagaki F."/>
            <person name="Takami H."/>
        </authorList>
    </citation>
    <scope>NUCLEOTIDE SEQUENCE</scope>
    <source>
        <strain evidence="1">Expedition CK06-06</strain>
    </source>
</reference>